<dbReference type="EMBL" id="UZAJ01002639">
    <property type="protein sequence ID" value="VDO37722.1"/>
    <property type="molecule type" value="Genomic_DNA"/>
</dbReference>
<feature type="region of interest" description="Disordered" evidence="1">
    <location>
        <begin position="1"/>
        <end position="28"/>
    </location>
</feature>
<feature type="compositionally biased region" description="Polar residues" evidence="1">
    <location>
        <begin position="520"/>
        <end position="539"/>
    </location>
</feature>
<name>A0A183H8G9_9BILA</name>
<evidence type="ECO:0000256" key="1">
    <source>
        <dbReference type="SAM" id="MobiDB-lite"/>
    </source>
</evidence>
<organism evidence="4">
    <name type="scientific">Onchocerca flexuosa</name>
    <dbReference type="NCBI Taxonomy" id="387005"/>
    <lineage>
        <taxon>Eukaryota</taxon>
        <taxon>Metazoa</taxon>
        <taxon>Ecdysozoa</taxon>
        <taxon>Nematoda</taxon>
        <taxon>Chromadorea</taxon>
        <taxon>Rhabditida</taxon>
        <taxon>Spirurina</taxon>
        <taxon>Spiruromorpha</taxon>
        <taxon>Filarioidea</taxon>
        <taxon>Onchocercidae</taxon>
        <taxon>Onchocerca</taxon>
    </lineage>
</organism>
<dbReference type="Proteomes" id="UP000267606">
    <property type="component" value="Unassembled WGS sequence"/>
</dbReference>
<feature type="compositionally biased region" description="Polar residues" evidence="1">
    <location>
        <begin position="760"/>
        <end position="774"/>
    </location>
</feature>
<evidence type="ECO:0000313" key="4">
    <source>
        <dbReference type="WBParaSite" id="OFLC_0000378001-mRNA-1"/>
    </source>
</evidence>
<gene>
    <name evidence="2" type="ORF">OFLC_LOCUS3781</name>
</gene>
<feature type="compositionally biased region" description="Low complexity" evidence="1">
    <location>
        <begin position="505"/>
        <end position="519"/>
    </location>
</feature>
<feature type="compositionally biased region" description="Basic and acidic residues" evidence="1">
    <location>
        <begin position="750"/>
        <end position="759"/>
    </location>
</feature>
<sequence>MSEQSSSRSRETFHPTQNQQEQAFHQSSQQLRIEFPGQQNDLSLIEVLSQRIPVMQLSREVIDAVLINGVRELLLPLSSSIQQSYLQQILRQAQQQQVQASQQRHPEETNQFFLQLPIQTSQQLQQPATMSPESHTEQLPLQLPLQQMLHLINLGNTNTQMLSQSPQLLANSNLSSQDSVVASQQPHMQGIESVLSQASRQSPQIIQQENPQNNHFCVELHQQANLQQQQESLDVSQQQRVPETQQLLLHIPQQVPVFSFLQQPIQQPLLVQVLQQSSQQSCSNENGHSLLQVPQQPVQPVQQPVMRSIQQMPMQSSLQQMLLTQQAPLLSSQRSQMPPIQQQSIQTVQQPNQARPSILLEISRAMQQMQSNQPSTSSEQPVSQRIQQMIRVSQQSTPESRKMDSGIASSLLAHLAQMHQQQSNQQMLQQQQLQAVQEPSLGQSIPWESMGIPVGILQVSESELQPSQQSSQTARRSLEIPQISLFDLPPQQFMRVIQQCPYNRPSSQESSAQESPIQSYQPSSLQSRQESSTPIHQQSSVLLRQELSAQLARELLLQSGQGSSIQSCQESSTPLHHESCTQLSAQLARGLLLQSGQKSSMQSCQESSTPLHHESCTQLSAQLARELLLQSGQELTGQSRQEPSISSRHESFTQLAQLPLTNQIKALPPEIVASTSRVNTSPVLNESVTIFNTDELQRTSTDGIHDDEEIDEKIESERFISNAQNNSLSATLGAAAAATEYESMGRLEIAESEASRPENSESQQVVDDNGSDSTIGAIENTAGIMESVNSHYISGQNDNRSVPFNSDYLASLILTSITTLRSALCNQQTQSGIPENDILASLLLNDALNLTETNHLMDNNRNGDMVMQSRNELHQASFISFYFLKF</sequence>
<keyword evidence="3" id="KW-1185">Reference proteome</keyword>
<feature type="compositionally biased region" description="Low complexity" evidence="1">
    <location>
        <begin position="17"/>
        <end position="28"/>
    </location>
</feature>
<evidence type="ECO:0000313" key="2">
    <source>
        <dbReference type="EMBL" id="VDO37722.1"/>
    </source>
</evidence>
<evidence type="ECO:0000313" key="3">
    <source>
        <dbReference type="Proteomes" id="UP000267606"/>
    </source>
</evidence>
<dbReference type="WBParaSite" id="OFLC_0000378001-mRNA-1">
    <property type="protein sequence ID" value="OFLC_0000378001-mRNA-1"/>
    <property type="gene ID" value="OFLC_0000378001"/>
</dbReference>
<accession>A0A183H8G9</accession>
<feature type="region of interest" description="Disordered" evidence="1">
    <location>
        <begin position="503"/>
        <end position="539"/>
    </location>
</feature>
<feature type="region of interest" description="Disordered" evidence="1">
    <location>
        <begin position="750"/>
        <end position="775"/>
    </location>
</feature>
<proteinExistence type="predicted"/>
<reference evidence="4" key="1">
    <citation type="submission" date="2016-06" db="UniProtKB">
        <authorList>
            <consortium name="WormBaseParasite"/>
        </authorList>
    </citation>
    <scope>IDENTIFICATION</scope>
</reference>
<reference evidence="2 3" key="2">
    <citation type="submission" date="2018-11" db="EMBL/GenBank/DDBJ databases">
        <authorList>
            <consortium name="Pathogen Informatics"/>
        </authorList>
    </citation>
    <scope>NUCLEOTIDE SEQUENCE [LARGE SCALE GENOMIC DNA]</scope>
</reference>
<dbReference type="AlphaFoldDB" id="A0A183H8G9"/>
<protein>
    <submittedName>
        <fullName evidence="4">ULP_PROTEASE domain-containing protein</fullName>
    </submittedName>
</protein>